<dbReference type="InterPro" id="IPR029069">
    <property type="entry name" value="HotDog_dom_sf"/>
</dbReference>
<comment type="similarity">
    <text evidence="1">Belongs to the acyl coenzyme A hydrolase family.</text>
</comment>
<dbReference type="AlphaFoldDB" id="A0A9W9RXP4"/>
<dbReference type="SUPFAM" id="SSF54637">
    <property type="entry name" value="Thioesterase/thiol ester dehydrase-isomerase"/>
    <property type="match status" value="2"/>
</dbReference>
<evidence type="ECO:0000259" key="6">
    <source>
        <dbReference type="PROSITE" id="PS51770"/>
    </source>
</evidence>
<keyword evidence="2" id="KW-0677">Repeat</keyword>
<feature type="region of interest" description="Disordered" evidence="5">
    <location>
        <begin position="69"/>
        <end position="92"/>
    </location>
</feature>
<evidence type="ECO:0000313" key="8">
    <source>
        <dbReference type="Proteomes" id="UP001147782"/>
    </source>
</evidence>
<evidence type="ECO:0000256" key="5">
    <source>
        <dbReference type="SAM" id="MobiDB-lite"/>
    </source>
</evidence>
<accession>A0A9W9RXP4</accession>
<keyword evidence="8" id="KW-1185">Reference proteome</keyword>
<dbReference type="InterPro" id="IPR033120">
    <property type="entry name" value="HOTDOG_ACOT"/>
</dbReference>
<protein>
    <recommendedName>
        <fullName evidence="6">HotDog ACOT-type domain-containing protein</fullName>
    </recommendedName>
</protein>
<dbReference type="PANTHER" id="PTHR12655">
    <property type="entry name" value="ACYL-COA THIOESTERASE"/>
    <property type="match status" value="1"/>
</dbReference>
<dbReference type="GO" id="GO:0047617">
    <property type="term" value="F:fatty acyl-CoA hydrolase activity"/>
    <property type="evidence" value="ECO:0007669"/>
    <property type="project" value="TreeGrafter"/>
</dbReference>
<feature type="domain" description="HotDog ACOT-type" evidence="6">
    <location>
        <begin position="102"/>
        <end position="220"/>
    </location>
</feature>
<dbReference type="RefSeq" id="XP_056553040.1">
    <property type="nucleotide sequence ID" value="XM_056700977.1"/>
</dbReference>
<keyword evidence="4" id="KW-0809">Transit peptide</keyword>
<dbReference type="GO" id="GO:0006637">
    <property type="term" value="P:acyl-CoA metabolic process"/>
    <property type="evidence" value="ECO:0007669"/>
    <property type="project" value="TreeGrafter"/>
</dbReference>
<name>A0A9W9RXP4_9EURO</name>
<dbReference type="CDD" id="cd03442">
    <property type="entry name" value="BFIT_BACH"/>
    <property type="match status" value="2"/>
</dbReference>
<dbReference type="PROSITE" id="PS51770">
    <property type="entry name" value="HOTDOG_ACOT"/>
    <property type="match status" value="2"/>
</dbReference>
<dbReference type="EMBL" id="JAPZBS010000007">
    <property type="protein sequence ID" value="KAJ5368298.1"/>
    <property type="molecule type" value="Genomic_DNA"/>
</dbReference>
<evidence type="ECO:0000256" key="2">
    <source>
        <dbReference type="ARBA" id="ARBA00022737"/>
    </source>
</evidence>
<dbReference type="FunFam" id="3.10.129.10:FF:000038">
    <property type="entry name" value="Acyl-CoA thioester hydrolase"/>
    <property type="match status" value="1"/>
</dbReference>
<dbReference type="PANTHER" id="PTHR12655:SF0">
    <property type="entry name" value="ACYL-COENZYME A THIOESTERASE 9, MITOCHONDRIAL"/>
    <property type="match status" value="1"/>
</dbReference>
<organism evidence="7 8">
    <name type="scientific">Penicillium cataractarum</name>
    <dbReference type="NCBI Taxonomy" id="2100454"/>
    <lineage>
        <taxon>Eukaryota</taxon>
        <taxon>Fungi</taxon>
        <taxon>Dikarya</taxon>
        <taxon>Ascomycota</taxon>
        <taxon>Pezizomycotina</taxon>
        <taxon>Eurotiomycetes</taxon>
        <taxon>Eurotiomycetidae</taxon>
        <taxon>Eurotiales</taxon>
        <taxon>Aspergillaceae</taxon>
        <taxon>Penicillium</taxon>
    </lineage>
</organism>
<reference evidence="7" key="1">
    <citation type="submission" date="2022-11" db="EMBL/GenBank/DDBJ databases">
        <authorList>
            <person name="Petersen C."/>
        </authorList>
    </citation>
    <scope>NUCLEOTIDE SEQUENCE</scope>
    <source>
        <strain evidence="7">IBT 29864</strain>
    </source>
</reference>
<comment type="caution">
    <text evidence="7">The sequence shown here is derived from an EMBL/GenBank/DDBJ whole genome shotgun (WGS) entry which is preliminary data.</text>
</comment>
<dbReference type="OrthoDB" id="331699at2759"/>
<evidence type="ECO:0000256" key="4">
    <source>
        <dbReference type="ARBA" id="ARBA00022946"/>
    </source>
</evidence>
<dbReference type="Gene3D" id="3.10.129.10">
    <property type="entry name" value="Hotdog Thioesterase"/>
    <property type="match status" value="2"/>
</dbReference>
<dbReference type="FunFam" id="3.10.129.10:FF:000032">
    <property type="entry name" value="Acyl-CoA thioester hydrolase"/>
    <property type="match status" value="1"/>
</dbReference>
<evidence type="ECO:0000256" key="1">
    <source>
        <dbReference type="ARBA" id="ARBA00010458"/>
    </source>
</evidence>
<dbReference type="GO" id="GO:0005739">
    <property type="term" value="C:mitochondrion"/>
    <property type="evidence" value="ECO:0007669"/>
    <property type="project" value="TreeGrafter"/>
</dbReference>
<gene>
    <name evidence="7" type="ORF">N7496_008058</name>
</gene>
<evidence type="ECO:0000313" key="7">
    <source>
        <dbReference type="EMBL" id="KAJ5368298.1"/>
    </source>
</evidence>
<reference evidence="7" key="2">
    <citation type="journal article" date="2023" name="IMA Fungus">
        <title>Comparative genomic study of the Penicillium genus elucidates a diverse pangenome and 15 lateral gene transfer events.</title>
        <authorList>
            <person name="Petersen C."/>
            <person name="Sorensen T."/>
            <person name="Nielsen M.R."/>
            <person name="Sondergaard T.E."/>
            <person name="Sorensen J.L."/>
            <person name="Fitzpatrick D.A."/>
            <person name="Frisvad J.C."/>
            <person name="Nielsen K.L."/>
        </authorList>
    </citation>
    <scope>NUCLEOTIDE SEQUENCE</scope>
    <source>
        <strain evidence="7">IBT 29864</strain>
    </source>
</reference>
<proteinExistence type="inferred from homology"/>
<keyword evidence="3" id="KW-0378">Hydrolase</keyword>
<feature type="domain" description="HotDog ACOT-type" evidence="6">
    <location>
        <begin position="299"/>
        <end position="422"/>
    </location>
</feature>
<sequence length="466" mass="51937">MFGLAGKRTALARSKCLTPRSLPVRAAAVTQSPCTNTREFRATPTKEAFRPTWMPMRVKTPWIEALTRSREAERESKAGVSPPTPVKPDLTPKKMSDSYYSAILPLAQDKWLLDTYLNASGHIRLGSLVMDLDALAGVIAYRHTGDGVSTVTAAVDRITIEHPLMEICDLELSGQVSYATGRSSMEVSVQVCKARPEGQPAQPEDVLITCAFTMVSLDPATKKPVPVAPLIVETEEEKALFKKGEENYMAKKALRKRSLLEKAPDDEESNLIHSMWTKEMSYINPQVPAIRPANQISMSDTVLKSAMIMQPQDRNRHNFMIFGGFLLKQTFELAFCCAAAFSHTRPNFLALDPSTFENPVPVGSVLYLRATVAYTEPEEREGGHSKYTKVQVRVDSKVRDVEHGTKKSTGMFNYTFLVEKDVEVMPKTYGEFMLWTDARRRARNAAAIDPAHKTSTLRTIQDSVTE</sequence>
<dbReference type="Proteomes" id="UP001147782">
    <property type="component" value="Unassembled WGS sequence"/>
</dbReference>
<dbReference type="GeneID" id="81440156"/>
<evidence type="ECO:0000256" key="3">
    <source>
        <dbReference type="ARBA" id="ARBA00022801"/>
    </source>
</evidence>